<comment type="caution">
    <text evidence="1">The sequence shown here is derived from an EMBL/GenBank/DDBJ whole genome shotgun (WGS) entry which is preliminary data.</text>
</comment>
<gene>
    <name evidence="1" type="ORF">CEURO_LOCUS4874</name>
</gene>
<dbReference type="AlphaFoldDB" id="A0A9P1E1P6"/>
<evidence type="ECO:0000313" key="2">
    <source>
        <dbReference type="Proteomes" id="UP001152484"/>
    </source>
</evidence>
<evidence type="ECO:0000313" key="1">
    <source>
        <dbReference type="EMBL" id="CAH9073606.1"/>
    </source>
</evidence>
<protein>
    <submittedName>
        <fullName evidence="1">Uncharacterized protein</fullName>
    </submittedName>
</protein>
<organism evidence="1 2">
    <name type="scientific">Cuscuta europaea</name>
    <name type="common">European dodder</name>
    <dbReference type="NCBI Taxonomy" id="41803"/>
    <lineage>
        <taxon>Eukaryota</taxon>
        <taxon>Viridiplantae</taxon>
        <taxon>Streptophyta</taxon>
        <taxon>Embryophyta</taxon>
        <taxon>Tracheophyta</taxon>
        <taxon>Spermatophyta</taxon>
        <taxon>Magnoliopsida</taxon>
        <taxon>eudicotyledons</taxon>
        <taxon>Gunneridae</taxon>
        <taxon>Pentapetalae</taxon>
        <taxon>asterids</taxon>
        <taxon>lamiids</taxon>
        <taxon>Solanales</taxon>
        <taxon>Convolvulaceae</taxon>
        <taxon>Cuscuteae</taxon>
        <taxon>Cuscuta</taxon>
        <taxon>Cuscuta subgen. Cuscuta</taxon>
    </lineage>
</organism>
<name>A0A9P1E1P6_CUSEU</name>
<dbReference type="EMBL" id="CAMAPE010000008">
    <property type="protein sequence ID" value="CAH9073606.1"/>
    <property type="molecule type" value="Genomic_DNA"/>
</dbReference>
<reference evidence="1" key="1">
    <citation type="submission" date="2022-07" db="EMBL/GenBank/DDBJ databases">
        <authorList>
            <person name="Macas J."/>
            <person name="Novak P."/>
            <person name="Neumann P."/>
        </authorList>
    </citation>
    <scope>NUCLEOTIDE SEQUENCE</scope>
</reference>
<dbReference type="Proteomes" id="UP001152484">
    <property type="component" value="Unassembled WGS sequence"/>
</dbReference>
<proteinExistence type="predicted"/>
<keyword evidence="2" id="KW-1185">Reference proteome</keyword>
<sequence length="105" mass="11303">MAAMRRFVSLPVAVVRGAEEGCGGLAAVVHVFGRGCGLVWGLDLDWGWGRGWCGAATVTGQWRLAVGDMVVDDGGQRMWLEPVTRDSGRSQWSEATTVVTIARIR</sequence>
<accession>A0A9P1E1P6</accession>